<dbReference type="Gene3D" id="3.90.1200.10">
    <property type="match status" value="1"/>
</dbReference>
<evidence type="ECO:0000313" key="3">
    <source>
        <dbReference type="Proteomes" id="UP000032522"/>
    </source>
</evidence>
<dbReference type="GO" id="GO:0016740">
    <property type="term" value="F:transferase activity"/>
    <property type="evidence" value="ECO:0007669"/>
    <property type="project" value="UniProtKB-KW"/>
</dbReference>
<gene>
    <name evidence="2" type="ORF">LG52_394</name>
</gene>
<dbReference type="OrthoDB" id="2373610at2"/>
<protein>
    <submittedName>
        <fullName evidence="2">Phosphotransferase enzyme family protein</fullName>
    </submittedName>
</protein>
<organism evidence="2 3">
    <name type="scientific">Geobacillus kaustophilus</name>
    <dbReference type="NCBI Taxonomy" id="1462"/>
    <lineage>
        <taxon>Bacteria</taxon>
        <taxon>Bacillati</taxon>
        <taxon>Bacillota</taxon>
        <taxon>Bacilli</taxon>
        <taxon>Bacillales</taxon>
        <taxon>Anoxybacillaceae</taxon>
        <taxon>Geobacillus</taxon>
        <taxon>Geobacillus thermoleovorans group</taxon>
    </lineage>
</organism>
<dbReference type="InterPro" id="IPR002575">
    <property type="entry name" value="Aminoglycoside_PTrfase"/>
</dbReference>
<dbReference type="EMBL" id="JYBP01000003">
    <property type="protein sequence ID" value="KJE29141.1"/>
    <property type="molecule type" value="Genomic_DNA"/>
</dbReference>
<sequence>MARNNSQVKRDAAGRLFFLLDRQYRLVIQQVVALKPHVLAIVARQGMFVAKAYRFPVAAARHAWLLAALRKAGFFAAPAPMPIGRGGVVEAGGCYWLLTEYVAGARPISFAAWADAADGLRLLERYHTATANIASSEQEAMGLPRAQLYDKWRRRYEEFCRHLPVVETIMDKEDILFTLSWADYCLSTCREHAPELTADSAAIIHGDVASHNFLRTATGQMHLIDYDAAALASPGLDYCQYANRLLPYIGWSYSTLARFAPLRCWLEKRWFLHALLFPADVLREWRSAAARRRPLVFDRKRRERFVRRLYAMLQ</sequence>
<dbReference type="AlphaFoldDB" id="A0A0D8BY62"/>
<comment type="caution">
    <text evidence="2">The sequence shown here is derived from an EMBL/GenBank/DDBJ whole genome shotgun (WGS) entry which is preliminary data.</text>
</comment>
<accession>A0A0D8BY62</accession>
<feature type="domain" description="Aminoglycoside phosphotransferase" evidence="1">
    <location>
        <begin position="49"/>
        <end position="238"/>
    </location>
</feature>
<dbReference type="InterPro" id="IPR011009">
    <property type="entry name" value="Kinase-like_dom_sf"/>
</dbReference>
<proteinExistence type="predicted"/>
<dbReference type="SUPFAM" id="SSF56112">
    <property type="entry name" value="Protein kinase-like (PK-like)"/>
    <property type="match status" value="1"/>
</dbReference>
<keyword evidence="2" id="KW-0808">Transferase</keyword>
<reference evidence="2 3" key="1">
    <citation type="submission" date="2015-01" db="EMBL/GenBank/DDBJ databases">
        <authorList>
            <person name="Filippidou S."/>
            <person name="Jeanneret N."/>
            <person name="Russel-Delif L."/>
            <person name="Junier T."/>
            <person name="Wunderlin T."/>
            <person name="Molina V."/>
            <person name="Johnson S.L."/>
            <person name="Davenport K.W."/>
            <person name="Chain P.S."/>
            <person name="Dorador C."/>
            <person name="Junier P."/>
        </authorList>
    </citation>
    <scope>NUCLEOTIDE SEQUENCE [LARGE SCALE GENOMIC DNA]</scope>
    <source>
        <strain evidence="2 3">Et7/4</strain>
    </source>
</reference>
<evidence type="ECO:0000259" key="1">
    <source>
        <dbReference type="Pfam" id="PF01636"/>
    </source>
</evidence>
<dbReference type="PATRIC" id="fig|1462.6.peg.514"/>
<dbReference type="Pfam" id="PF01636">
    <property type="entry name" value="APH"/>
    <property type="match status" value="1"/>
</dbReference>
<name>A0A0D8BY62_GEOKU</name>
<evidence type="ECO:0000313" key="2">
    <source>
        <dbReference type="EMBL" id="KJE29141.1"/>
    </source>
</evidence>
<dbReference type="RefSeq" id="WP_044730714.1">
    <property type="nucleotide sequence ID" value="NZ_JYBP01000003.1"/>
</dbReference>
<dbReference type="Proteomes" id="UP000032522">
    <property type="component" value="Unassembled WGS sequence"/>
</dbReference>